<dbReference type="EMBL" id="VYKJ01000007">
    <property type="protein sequence ID" value="KAA8999025.1"/>
    <property type="molecule type" value="Genomic_DNA"/>
</dbReference>
<name>A0A5J5FY31_9GAMM</name>
<reference evidence="6 7" key="1">
    <citation type="submission" date="2019-09" db="EMBL/GenBank/DDBJ databases">
        <authorList>
            <person name="Li Y."/>
        </authorList>
    </citation>
    <scope>NUCLEOTIDE SEQUENCE [LARGE SCALE GENOMIC DNA]</scope>
    <source>
        <strain evidence="6 7">L3-3HA</strain>
    </source>
</reference>
<gene>
    <name evidence="6" type="primary">citX</name>
    <name evidence="6" type="ORF">FJU30_15240</name>
</gene>
<dbReference type="AlphaFoldDB" id="A0A5J5FY31"/>
<evidence type="ECO:0000256" key="2">
    <source>
        <dbReference type="ARBA" id="ARBA00016314"/>
    </source>
</evidence>
<organism evidence="6 7">
    <name type="scientific">Affinibrenneria salicis</name>
    <dbReference type="NCBI Taxonomy" id="2590031"/>
    <lineage>
        <taxon>Bacteria</taxon>
        <taxon>Pseudomonadati</taxon>
        <taxon>Pseudomonadota</taxon>
        <taxon>Gammaproteobacteria</taxon>
        <taxon>Enterobacterales</taxon>
        <taxon>Pectobacteriaceae</taxon>
        <taxon>Affinibrenneria</taxon>
    </lineage>
</organism>
<accession>A0A5J5FY31</accession>
<dbReference type="NCBIfam" id="TIGR03124">
    <property type="entry name" value="citrate_citX"/>
    <property type="match status" value="1"/>
</dbReference>
<dbReference type="InterPro" id="IPR005551">
    <property type="entry name" value="CitX"/>
</dbReference>
<dbReference type="RefSeq" id="WP_150435823.1">
    <property type="nucleotide sequence ID" value="NZ_VYKJ01000007.1"/>
</dbReference>
<evidence type="ECO:0000256" key="5">
    <source>
        <dbReference type="ARBA" id="ARBA00048574"/>
    </source>
</evidence>
<dbReference type="EC" id="2.7.7.61" evidence="1"/>
<keyword evidence="6" id="KW-0456">Lyase</keyword>
<sequence length="179" mass="19862">MATTTPAAAGVSLEELLAAKERRAHRQSAWLTRFSRPLISLTLVTPGAVKDSARYRRVMDEAVRCADALLLQRGWPRLKQQTFWLPTGAEAFWCVGQAARQIKAATIELEQSHPLGRLWDFDVICPQAGVVGRRALDHAGRRCLICDAPAHQCARSRRHPLPGVIAKVEELIDGWLSAH</sequence>
<evidence type="ECO:0000313" key="6">
    <source>
        <dbReference type="EMBL" id="KAA8999025.1"/>
    </source>
</evidence>
<evidence type="ECO:0000256" key="4">
    <source>
        <dbReference type="ARBA" id="ARBA00022695"/>
    </source>
</evidence>
<evidence type="ECO:0000256" key="1">
    <source>
        <dbReference type="ARBA" id="ARBA00012524"/>
    </source>
</evidence>
<evidence type="ECO:0000256" key="3">
    <source>
        <dbReference type="ARBA" id="ARBA00022679"/>
    </source>
</evidence>
<dbReference type="OrthoDB" id="3196716at2"/>
<dbReference type="Proteomes" id="UP000335415">
    <property type="component" value="Unassembled WGS sequence"/>
</dbReference>
<dbReference type="GO" id="GO:0050519">
    <property type="term" value="F:holo-citrate lyase synthase activity"/>
    <property type="evidence" value="ECO:0007669"/>
    <property type="project" value="UniProtKB-EC"/>
</dbReference>
<protein>
    <recommendedName>
        <fullName evidence="2">Apo-citrate lyase phosphoribosyl-dephospho-CoA transferase</fullName>
        <ecNumber evidence="1">2.7.7.61</ecNumber>
    </recommendedName>
</protein>
<keyword evidence="4 6" id="KW-0548">Nucleotidyltransferase</keyword>
<keyword evidence="7" id="KW-1185">Reference proteome</keyword>
<keyword evidence="3 6" id="KW-0808">Transferase</keyword>
<comment type="caution">
    <text evidence="6">The sequence shown here is derived from an EMBL/GenBank/DDBJ whole genome shotgun (WGS) entry which is preliminary data.</text>
</comment>
<dbReference type="GO" id="GO:0051191">
    <property type="term" value="P:prosthetic group biosynthetic process"/>
    <property type="evidence" value="ECO:0007669"/>
    <property type="project" value="InterPro"/>
</dbReference>
<dbReference type="Pfam" id="PF03802">
    <property type="entry name" value="CitX"/>
    <property type="match status" value="1"/>
</dbReference>
<comment type="catalytic activity">
    <reaction evidence="5">
        <text>apo-[citrate lyase ACP] + 2'-(5''-triphospho-alpha-D-ribosyl)-3'-dephospho-CoA = holo-[citrate lyase ACP] + diphosphate</text>
        <dbReference type="Rhea" id="RHEA:16333"/>
        <dbReference type="Rhea" id="RHEA-COMP:10157"/>
        <dbReference type="Rhea" id="RHEA-COMP:10158"/>
        <dbReference type="ChEBI" id="CHEBI:29999"/>
        <dbReference type="ChEBI" id="CHEBI:33019"/>
        <dbReference type="ChEBI" id="CHEBI:61378"/>
        <dbReference type="ChEBI" id="CHEBI:82683"/>
        <dbReference type="EC" id="2.7.7.61"/>
    </reaction>
</comment>
<evidence type="ECO:0000313" key="7">
    <source>
        <dbReference type="Proteomes" id="UP000335415"/>
    </source>
</evidence>
<proteinExistence type="predicted"/>
<dbReference type="GO" id="GO:0016829">
    <property type="term" value="F:lyase activity"/>
    <property type="evidence" value="ECO:0007669"/>
    <property type="project" value="UniProtKB-KW"/>
</dbReference>